<feature type="region of interest" description="Disordered" evidence="4">
    <location>
        <begin position="102"/>
        <end position="189"/>
    </location>
</feature>
<dbReference type="Pfam" id="PF00436">
    <property type="entry name" value="SSB"/>
    <property type="match status" value="1"/>
</dbReference>
<comment type="caution">
    <text evidence="2">Lacks conserved residue(s) required for the propagation of feature annotation.</text>
</comment>
<dbReference type="PROSITE" id="PS50935">
    <property type="entry name" value="SSB"/>
    <property type="match status" value="1"/>
</dbReference>
<dbReference type="Gene3D" id="2.40.50.140">
    <property type="entry name" value="Nucleic acid-binding proteins"/>
    <property type="match status" value="1"/>
</dbReference>
<evidence type="ECO:0000256" key="1">
    <source>
        <dbReference type="ARBA" id="ARBA00023125"/>
    </source>
</evidence>
<organism evidence="5 6">
    <name type="scientific">Oligella urethralis DNF00040</name>
    <dbReference type="NCBI Taxonomy" id="1401065"/>
    <lineage>
        <taxon>Bacteria</taxon>
        <taxon>Pseudomonadati</taxon>
        <taxon>Pseudomonadota</taxon>
        <taxon>Betaproteobacteria</taxon>
        <taxon>Burkholderiales</taxon>
        <taxon>Alcaligenaceae</taxon>
        <taxon>Oligella</taxon>
    </lineage>
</organism>
<keyword evidence="6" id="KW-1185">Reference proteome</keyword>
<evidence type="ECO:0000313" key="5">
    <source>
        <dbReference type="EMBL" id="KGF32658.1"/>
    </source>
</evidence>
<dbReference type="eggNOG" id="COG0629">
    <property type="taxonomic scope" value="Bacteria"/>
</dbReference>
<dbReference type="GO" id="GO:0009295">
    <property type="term" value="C:nucleoid"/>
    <property type="evidence" value="ECO:0007669"/>
    <property type="project" value="TreeGrafter"/>
</dbReference>
<accession>A0A095ZDC9</accession>
<sequence>MSVNKVILVGRLGADPEVRATPSGVQVCNLSIATNHVAYDRDGNKNESTEWHRVVFFGRQAEVCGEYLRKGSQIYVEGRLQTRKYTDRDGIERYSTDVIGERMQMLGSRDEGFGGTGRTGQGPDHPWDGANTSSSRGGGDGGFVDNTRSMPPGGRRQNPPQQPSQPQPTGEQPSRGPDSFDDLDGDLPF</sequence>
<dbReference type="InterPro" id="IPR012340">
    <property type="entry name" value="NA-bd_OB-fold"/>
</dbReference>
<dbReference type="OrthoDB" id="9809878at2"/>
<feature type="compositionally biased region" description="Acidic residues" evidence="4">
    <location>
        <begin position="179"/>
        <end position="189"/>
    </location>
</feature>
<dbReference type="CDD" id="cd04496">
    <property type="entry name" value="SSB_OBF"/>
    <property type="match status" value="1"/>
</dbReference>
<dbReference type="InterPro" id="IPR000424">
    <property type="entry name" value="Primosome_PriB/ssb"/>
</dbReference>
<comment type="subunit">
    <text evidence="2">Homotetramer.</text>
</comment>
<dbReference type="EMBL" id="JRNI01000001">
    <property type="protein sequence ID" value="KGF32658.1"/>
    <property type="molecule type" value="Genomic_DNA"/>
</dbReference>
<dbReference type="NCBIfam" id="TIGR00621">
    <property type="entry name" value="ssb"/>
    <property type="match status" value="1"/>
</dbReference>
<dbReference type="AlphaFoldDB" id="A0A095ZDC9"/>
<evidence type="ECO:0000256" key="4">
    <source>
        <dbReference type="SAM" id="MobiDB-lite"/>
    </source>
</evidence>
<dbReference type="GO" id="GO:0003697">
    <property type="term" value="F:single-stranded DNA binding"/>
    <property type="evidence" value="ECO:0007669"/>
    <property type="project" value="UniProtKB-UniRule"/>
</dbReference>
<evidence type="ECO:0000313" key="6">
    <source>
        <dbReference type="Proteomes" id="UP000029629"/>
    </source>
</evidence>
<dbReference type="GO" id="GO:0006260">
    <property type="term" value="P:DNA replication"/>
    <property type="evidence" value="ECO:0007669"/>
    <property type="project" value="InterPro"/>
</dbReference>
<evidence type="ECO:0000256" key="2">
    <source>
        <dbReference type="HAMAP-Rule" id="MF_00984"/>
    </source>
</evidence>
<dbReference type="RefSeq" id="WP_036556921.1">
    <property type="nucleotide sequence ID" value="NZ_JRNI01000001.1"/>
</dbReference>
<dbReference type="InterPro" id="IPR011344">
    <property type="entry name" value="ssDNA-bd"/>
</dbReference>
<protein>
    <recommendedName>
        <fullName evidence="2 3">Single-stranded DNA-binding protein</fullName>
        <shortName evidence="2">SSB</shortName>
    </recommendedName>
</protein>
<dbReference type="Proteomes" id="UP000029629">
    <property type="component" value="Unassembled WGS sequence"/>
</dbReference>
<name>A0A095ZDC9_9BURK</name>
<gene>
    <name evidence="5" type="ORF">HMPREF2130_00455</name>
</gene>
<dbReference type="PANTHER" id="PTHR10302:SF27">
    <property type="entry name" value="SINGLE-STRANDED DNA-BINDING PROTEIN"/>
    <property type="match status" value="1"/>
</dbReference>
<proteinExistence type="inferred from homology"/>
<dbReference type="HAMAP" id="MF_00984">
    <property type="entry name" value="SSB"/>
    <property type="match status" value="1"/>
</dbReference>
<evidence type="ECO:0000256" key="3">
    <source>
        <dbReference type="RuleBase" id="RU000524"/>
    </source>
</evidence>
<dbReference type="SUPFAM" id="SSF50249">
    <property type="entry name" value="Nucleic acid-binding proteins"/>
    <property type="match status" value="1"/>
</dbReference>
<comment type="caution">
    <text evidence="5">The sequence shown here is derived from an EMBL/GenBank/DDBJ whole genome shotgun (WGS) entry which is preliminary data.</text>
</comment>
<reference evidence="5 6" key="1">
    <citation type="submission" date="2014-07" db="EMBL/GenBank/DDBJ databases">
        <authorList>
            <person name="McCorrison J."/>
            <person name="Sanka R."/>
            <person name="Torralba M."/>
            <person name="Gillis M."/>
            <person name="Haft D.H."/>
            <person name="Methe B."/>
            <person name="Sutton G."/>
            <person name="Nelson K.E."/>
        </authorList>
    </citation>
    <scope>NUCLEOTIDE SEQUENCE [LARGE SCALE GENOMIC DNA]</scope>
    <source>
        <strain evidence="5 6">DNF00040</strain>
    </source>
</reference>
<keyword evidence="1 2" id="KW-0238">DNA-binding</keyword>
<dbReference type="PANTHER" id="PTHR10302">
    <property type="entry name" value="SINGLE-STRANDED DNA-BINDING PROTEIN"/>
    <property type="match status" value="1"/>
</dbReference>